<feature type="coiled-coil region" evidence="3">
    <location>
        <begin position="1322"/>
        <end position="1370"/>
    </location>
</feature>
<dbReference type="GO" id="GO:0051276">
    <property type="term" value="P:chromosome organization"/>
    <property type="evidence" value="ECO:0007669"/>
    <property type="project" value="InterPro"/>
</dbReference>
<evidence type="ECO:0008006" key="14">
    <source>
        <dbReference type="Google" id="ProtNLM"/>
    </source>
</evidence>
<comment type="subcellular location">
    <subcellularLocation>
        <location evidence="1">Chromosome</location>
    </subcellularLocation>
</comment>
<protein>
    <recommendedName>
        <fullName evidence="14">SMC hinge domain-containing protein</fullName>
    </recommendedName>
</protein>
<name>A0A8J6EZG8_ELECQ</name>
<dbReference type="InterPro" id="IPR058611">
    <property type="entry name" value="Ig_SMCHD1_1st"/>
</dbReference>
<dbReference type="SUPFAM" id="SSF75553">
    <property type="entry name" value="Smc hinge domain"/>
    <property type="match status" value="1"/>
</dbReference>
<gene>
    <name evidence="12" type="ORF">GDO78_012604</name>
</gene>
<dbReference type="GO" id="GO:0006302">
    <property type="term" value="P:double-strand break repair"/>
    <property type="evidence" value="ECO:0007669"/>
    <property type="project" value="InterPro"/>
</dbReference>
<dbReference type="GO" id="GO:0005524">
    <property type="term" value="F:ATP binding"/>
    <property type="evidence" value="ECO:0007669"/>
    <property type="project" value="InterPro"/>
</dbReference>
<evidence type="ECO:0000313" key="12">
    <source>
        <dbReference type="EMBL" id="KAG9479018.1"/>
    </source>
</evidence>
<dbReference type="PANTHER" id="PTHR22640:SF2">
    <property type="entry name" value="STRUCTURAL MAINTENANCE OF CHROMOSOMES FLEXIBLE HINGE DOMAIN-CONTAINING PROTEIN 1"/>
    <property type="match status" value="1"/>
</dbReference>
<evidence type="ECO:0000259" key="11">
    <source>
        <dbReference type="Pfam" id="PF26201"/>
    </source>
</evidence>
<evidence type="ECO:0000259" key="7">
    <source>
        <dbReference type="Pfam" id="PF26196"/>
    </source>
</evidence>
<keyword evidence="2" id="KW-0158">Chromosome</keyword>
<dbReference type="InterPro" id="IPR058617">
    <property type="entry name" value="Ig_SMCHD1_7th"/>
</dbReference>
<keyword evidence="3" id="KW-0175">Coiled coil</keyword>
<dbReference type="Pfam" id="PF26199">
    <property type="entry name" value="Ig_SMCHD1_8th"/>
    <property type="match status" value="1"/>
</dbReference>
<dbReference type="OrthoDB" id="10036779at2759"/>
<feature type="domain" description="SMCHD1 Ig-like" evidence="8">
    <location>
        <begin position="760"/>
        <end position="866"/>
    </location>
</feature>
<evidence type="ECO:0000313" key="13">
    <source>
        <dbReference type="Proteomes" id="UP000770717"/>
    </source>
</evidence>
<sequence>MAAVPGSTERPHNGGGTSHCVKVYVLDCRSEQSLCEEKTLQVRGGYRELRGDLCEAFGIKPSEVFVITTTSREELTDTNFNDIIKDDITFYILNTIDQLLPSSTQERINFLPHYDTLVKSGMYEYYASEGQNPLPNRNKTFIIIATQKNVTLLILFCNRDEPCYVRPPSVARSLNSDISYFGVGGKQAVFFIGHSTRIITKTSDSQDVHEFLLSKEDFERREKNKEEIYSGYIRNRKPTDFSHVTEDDKNLYNLIMEEKDKEHFTAVVITGDNEDLEVIDDDCILVEKEARGKRPIFECFWNGRLIPYTTVQEFDWCAVPKKRGLVPTECYNRISGVLFTNDKFEVSTNKLTFLDLGLKLQDKNTIFTRVTNGQDQRVKIDREFALWLKECHEKYDKQIKFSGFKAIVTRPDIASKRMQTPWSTYTSIEWDGKTYKAGQLVKTTKTVPLIYGRVVTFFLYGSHDGDVYATGGEVQIALEPRELYDDMKCVPISKLDRNVSRSSIKKYIEDEMAKFPDTLAVSWPKGDTLVENDVKPAGTPIGALQIEILNKKGETVQKLPGASHAASKKLLVELKVLLHSPGGDKEIISHISQHGGKWPYWFKKMENITKLGDYTLKLQVVLNESNADTYGGKVLPCKKIAFKIVEGKPFKFFVGHLDPVQVGIPFNIPLNVQDEFGHSTLLSADIQPVLEGRYFTGASNLPVYQLDCSTTGSGILTGAPIKIQNIKKMHLLKAKIEIPSCKDIKPVEKSIKLQPSTKIAKLQILIVEGGKAIHIKHQDEIRWMAGDLMQKLIFQIFDEGDREILITPKLAEKIKVNWTPSVSKERLLKGMLPDVEVSTSVTNLQYCQVTLHDENVSLESAFTVKPIPDEPKYLKYKLKGDNVIRMGEELKSEIVKKNVNEYYQWFSSVTFFAFQENAMIVKGIEFLVGPIEDKELCFAWRSLAVYLKLRIVAGPPSKIHLGEWNECVSVVSGKKVQVPLNLQLFDFWGNPSPEPNVKVTLIKDSALKMSPVPQQHKTDANGQANMGMFTFSAPKGVYCLQCKAVYNKNNLESAPVKIKVVPDPNKPASVSVKFDTGVDFQAGGVFPDFVVSILSEDGDVITKLNPVCCSMKIWKSQTTGGKPPATASVLNCNKPRDGDKYGCFYFRDKTIPERVEKYCIQFMYMAEKATVLYSEQFLIDVVANKPVKLVPLPNPATPTVSNSKPEDSRTLVKNLWLKTVDEHTNLSGVDLNGKIIAQIKCSSETEEELPRFQSDTDVLELPFKNGSAHIPSLILAENSPGTDSTEYMIVFSLVCQTSEPVDVDPYFLPFLFYNDFKKQREMAELTKEKDKLMESVKAYRCLFDTTSQLIKEMKSQSEDAKAKEIILKNELKKKNLDLPLKKQVEHINNLISKKMEQADTLFNQPRRNCSLPPFPKNRQGVLGKIAHLAEIEDEQVAVVLSWHLASDMDCVVTLTTEVARSIYDETGGRQQVLPLDSVYRKSLPSWGRPL</sequence>
<dbReference type="InterPro" id="IPR058615">
    <property type="entry name" value="Ig_SMCHD1_6th"/>
</dbReference>
<dbReference type="Pfam" id="PF26198">
    <property type="entry name" value="Ig_SMCHD1_6th"/>
    <property type="match status" value="1"/>
</dbReference>
<dbReference type="InterPro" id="IPR058613">
    <property type="entry name" value="Ig_SMCHD1_4th"/>
</dbReference>
<dbReference type="GO" id="GO:0005694">
    <property type="term" value="C:chromosome"/>
    <property type="evidence" value="ECO:0007669"/>
    <property type="project" value="UniProtKB-SubCell"/>
</dbReference>
<dbReference type="InterPro" id="IPR010935">
    <property type="entry name" value="SMC_hinge"/>
</dbReference>
<dbReference type="InterPro" id="IPR058614">
    <property type="entry name" value="Ig_SMCHD1_5th"/>
</dbReference>
<feature type="domain" description="SMCHD1 Ig-like" evidence="11">
    <location>
        <begin position="1067"/>
        <end position="1168"/>
    </location>
</feature>
<feature type="domain" description="SMCHD1 Ig-like" evidence="7">
    <location>
        <begin position="663"/>
        <end position="755"/>
    </location>
</feature>
<dbReference type="Pfam" id="PF26201">
    <property type="entry name" value="Ig_SMCHD1_7th"/>
    <property type="match status" value="1"/>
</dbReference>
<dbReference type="Pfam" id="PF26196">
    <property type="entry name" value="Ig_SMCHD1_4th"/>
    <property type="match status" value="1"/>
</dbReference>
<reference evidence="12" key="1">
    <citation type="thesis" date="2020" institute="ProQuest LLC" country="789 East Eisenhower Parkway, Ann Arbor, MI, USA">
        <title>Comparative Genomics and Chromosome Evolution.</title>
        <authorList>
            <person name="Mudd A.B."/>
        </authorList>
    </citation>
    <scope>NUCLEOTIDE SEQUENCE</scope>
    <source>
        <strain evidence="12">HN-11 Male</strain>
        <tissue evidence="12">Kidney and liver</tissue>
    </source>
</reference>
<evidence type="ECO:0000259" key="9">
    <source>
        <dbReference type="Pfam" id="PF26198"/>
    </source>
</evidence>
<dbReference type="EMBL" id="WNTK01000008">
    <property type="protein sequence ID" value="KAG9479018.1"/>
    <property type="molecule type" value="Genomic_DNA"/>
</dbReference>
<evidence type="ECO:0000259" key="10">
    <source>
        <dbReference type="Pfam" id="PF26199"/>
    </source>
</evidence>
<keyword evidence="13" id="KW-1185">Reference proteome</keyword>
<comment type="caution">
    <text evidence="12">The sequence shown here is derived from an EMBL/GenBank/DDBJ whole genome shotgun (WGS) entry which is preliminary data.</text>
</comment>
<evidence type="ECO:0000259" key="5">
    <source>
        <dbReference type="Pfam" id="PF22899"/>
    </source>
</evidence>
<feature type="domain" description="SMCHD1 ribosomal S5" evidence="5">
    <location>
        <begin position="278"/>
        <end position="394"/>
    </location>
</feature>
<feature type="non-terminal residue" evidence="12">
    <location>
        <position position="1490"/>
    </location>
</feature>
<feature type="domain" description="SMC hinge" evidence="4">
    <location>
        <begin position="1419"/>
        <end position="1483"/>
    </location>
</feature>
<accession>A0A8J6EZG8</accession>
<proteinExistence type="predicted"/>
<dbReference type="InterPro" id="IPR058616">
    <property type="entry name" value="Ig_SMCHD1_8th"/>
</dbReference>
<dbReference type="PANTHER" id="PTHR22640">
    <property type="entry name" value="STRUCTURAL MAINTENANCE OF CHROMOSOMES FLEXIBLE HINGE DOMAIN-CONTAINING PROTEIN 1"/>
    <property type="match status" value="1"/>
</dbReference>
<dbReference type="Pfam" id="PF22899">
    <property type="entry name" value="SMCHD1_S5"/>
    <property type="match status" value="1"/>
</dbReference>
<feature type="domain" description="SMCHD1 Ig-like" evidence="10">
    <location>
        <begin position="1189"/>
        <end position="1315"/>
    </location>
</feature>
<feature type="domain" description="SMCHD1 Ig-like" evidence="9">
    <location>
        <begin position="954"/>
        <end position="1064"/>
    </location>
</feature>
<evidence type="ECO:0000259" key="4">
    <source>
        <dbReference type="Pfam" id="PF06470"/>
    </source>
</evidence>
<dbReference type="Proteomes" id="UP000770717">
    <property type="component" value="Unassembled WGS sequence"/>
</dbReference>
<feature type="domain" description="SMCHD1 Ig-like" evidence="6">
    <location>
        <begin position="516"/>
        <end position="646"/>
    </location>
</feature>
<dbReference type="InterPro" id="IPR038892">
    <property type="entry name" value="SMCHD1"/>
</dbReference>
<evidence type="ECO:0000256" key="3">
    <source>
        <dbReference type="SAM" id="Coils"/>
    </source>
</evidence>
<evidence type="ECO:0000259" key="8">
    <source>
        <dbReference type="Pfam" id="PF26197"/>
    </source>
</evidence>
<dbReference type="Pfam" id="PF06470">
    <property type="entry name" value="SMC_hinge"/>
    <property type="match status" value="1"/>
</dbReference>
<evidence type="ECO:0000256" key="2">
    <source>
        <dbReference type="ARBA" id="ARBA00022454"/>
    </source>
</evidence>
<dbReference type="Pfam" id="PF26194">
    <property type="entry name" value="Ig_SMCHD1_1st"/>
    <property type="match status" value="1"/>
</dbReference>
<dbReference type="InterPro" id="IPR055109">
    <property type="entry name" value="SMCHD1_S5"/>
</dbReference>
<dbReference type="InterPro" id="IPR036277">
    <property type="entry name" value="SMC_hinge_sf"/>
</dbReference>
<evidence type="ECO:0000256" key="1">
    <source>
        <dbReference type="ARBA" id="ARBA00004286"/>
    </source>
</evidence>
<evidence type="ECO:0000259" key="6">
    <source>
        <dbReference type="Pfam" id="PF26194"/>
    </source>
</evidence>
<organism evidence="12 13">
    <name type="scientific">Eleutherodactylus coqui</name>
    <name type="common">Puerto Rican coqui</name>
    <dbReference type="NCBI Taxonomy" id="57060"/>
    <lineage>
        <taxon>Eukaryota</taxon>
        <taxon>Metazoa</taxon>
        <taxon>Chordata</taxon>
        <taxon>Craniata</taxon>
        <taxon>Vertebrata</taxon>
        <taxon>Euteleostomi</taxon>
        <taxon>Amphibia</taxon>
        <taxon>Batrachia</taxon>
        <taxon>Anura</taxon>
        <taxon>Neobatrachia</taxon>
        <taxon>Hyloidea</taxon>
        <taxon>Eleutherodactylidae</taxon>
        <taxon>Eleutherodactylinae</taxon>
        <taxon>Eleutherodactylus</taxon>
        <taxon>Eleutherodactylus</taxon>
    </lineage>
</organism>
<dbReference type="Pfam" id="PF26197">
    <property type="entry name" value="Ig_SMCHD1_5th"/>
    <property type="match status" value="1"/>
</dbReference>